<dbReference type="RefSeq" id="WP_376731439.1">
    <property type="nucleotide sequence ID" value="NZ_JAYMRP010000004.1"/>
</dbReference>
<evidence type="ECO:0008006" key="3">
    <source>
        <dbReference type="Google" id="ProtNLM"/>
    </source>
</evidence>
<name>A0ABV5E6M3_9ACTN</name>
<evidence type="ECO:0000313" key="1">
    <source>
        <dbReference type="EMBL" id="MFB8772497.1"/>
    </source>
</evidence>
<dbReference type="Gene3D" id="2.30.320.10">
    <property type="entry name" value="YwqG-like"/>
    <property type="match status" value="1"/>
</dbReference>
<gene>
    <name evidence="1" type="ORF">VSS16_07075</name>
</gene>
<comment type="caution">
    <text evidence="1">The sequence shown here is derived from an EMBL/GenBank/DDBJ whole genome shotgun (WGS) entry which is preliminary data.</text>
</comment>
<protein>
    <recommendedName>
        <fullName evidence="3">DUF1963 domain-containing protein</fullName>
    </recommendedName>
</protein>
<sequence length="173" mass="19418">MPRTVPAPPFDLESLVPEFAGLARETVLLYPRAGSPGSRQSSMGGPLLWPVHEPWPYCDQPGHWTADVRPDAVPMVPVIQLFARDVPWLEFPRGKDVVQLLWCPLIHEEDPAGVVLPRLYWRNEDEMLSAGLLTDVPAPDEDDYEEEFVPRPCTVDPTLTASVWPVRPEQTSS</sequence>
<evidence type="ECO:0000313" key="2">
    <source>
        <dbReference type="Proteomes" id="UP001585080"/>
    </source>
</evidence>
<organism evidence="1 2">
    <name type="scientific">Streptomyces broussonetiae</name>
    <dbReference type="NCBI Taxonomy" id="2686304"/>
    <lineage>
        <taxon>Bacteria</taxon>
        <taxon>Bacillati</taxon>
        <taxon>Actinomycetota</taxon>
        <taxon>Actinomycetes</taxon>
        <taxon>Kitasatosporales</taxon>
        <taxon>Streptomycetaceae</taxon>
        <taxon>Streptomyces</taxon>
    </lineage>
</organism>
<dbReference type="Proteomes" id="UP001585080">
    <property type="component" value="Unassembled WGS sequence"/>
</dbReference>
<accession>A0ABV5E6M3</accession>
<reference evidence="1 2" key="1">
    <citation type="submission" date="2024-01" db="EMBL/GenBank/DDBJ databases">
        <title>Genome mining of biosynthetic gene clusters to explore secondary metabolites of Streptomyces sp.</title>
        <authorList>
            <person name="Baig A."/>
            <person name="Ajitkumar Shintre N."/>
            <person name="Kumar H."/>
            <person name="Anbarasu A."/>
            <person name="Ramaiah S."/>
        </authorList>
    </citation>
    <scope>NUCLEOTIDE SEQUENCE [LARGE SCALE GENOMIC DNA]</scope>
    <source>
        <strain evidence="1 2">A57</strain>
    </source>
</reference>
<keyword evidence="2" id="KW-1185">Reference proteome</keyword>
<dbReference type="EMBL" id="JAYMRP010000004">
    <property type="protein sequence ID" value="MFB8772497.1"/>
    <property type="molecule type" value="Genomic_DNA"/>
</dbReference>
<proteinExistence type="predicted"/>